<dbReference type="Pfam" id="PF00482">
    <property type="entry name" value="T2SSF"/>
    <property type="match status" value="2"/>
</dbReference>
<dbReference type="PANTHER" id="PTHR30012:SF0">
    <property type="entry name" value="TYPE II SECRETION SYSTEM PROTEIN F-RELATED"/>
    <property type="match status" value="1"/>
</dbReference>
<evidence type="ECO:0000256" key="6">
    <source>
        <dbReference type="ARBA" id="ARBA00022692"/>
    </source>
</evidence>
<feature type="domain" description="Type II secretion system protein GspF" evidence="11">
    <location>
        <begin position="271"/>
        <end position="392"/>
    </location>
</feature>
<dbReference type="InterPro" id="IPR018076">
    <property type="entry name" value="T2SS_GspF_dom"/>
</dbReference>
<evidence type="ECO:0000256" key="1">
    <source>
        <dbReference type="ARBA" id="ARBA00004429"/>
    </source>
</evidence>
<dbReference type="InterPro" id="IPR001992">
    <property type="entry name" value="T2SS_GspF/T4SS_PilC_CS"/>
</dbReference>
<feature type="transmembrane region" description="Helical" evidence="10">
    <location>
        <begin position="220"/>
        <end position="239"/>
    </location>
</feature>
<evidence type="ECO:0000259" key="11">
    <source>
        <dbReference type="Pfam" id="PF00482"/>
    </source>
</evidence>
<comment type="similarity">
    <text evidence="2 9">Belongs to the GSP F family.</text>
</comment>
<sequence>MPLYAYQARTLDGKYTKGKLESDTEKNALSELKQLNLLVFDIKKLNAVLYQDIRIGSPIKNKDFVIFLRQFSTLVDAGITLVNATEILSEQSNSKVLAQALIDVKESIKEGQPLSEALADYPKLFPELLVSMINAGEVSGRLDEILDRMATYYEKQYLLKQKVITALTYPIVIGILSLFITMFLLAFIVPVFTDMFLSFDQEIPAYTAFILSISGFFQQFWWLIILLLALVITAIKLLLKRDRFAYQFDLLKLKLPIFGMFVQKATLARMTQTLSSLLNSSVPIIQAVEITERVIENRVVKEVLAQSKIALEQGESLAKPMEAHWVFPQLVTQMVAVGEATGSMDDMLKKVATFYEQELEEASDKLKALIEPILIVFLSFVVGAIVLAIVIPMFNLFESF</sequence>
<dbReference type="FunFam" id="1.20.81.30:FF:000001">
    <property type="entry name" value="Type II secretion system protein F"/>
    <property type="match status" value="2"/>
</dbReference>
<feature type="domain" description="Type II secretion system protein GspF" evidence="11">
    <location>
        <begin position="67"/>
        <end position="190"/>
    </location>
</feature>
<dbReference type="Gene3D" id="1.20.81.30">
    <property type="entry name" value="Type II secretion system (T2SS), domain F"/>
    <property type="match status" value="2"/>
</dbReference>
<dbReference type="AlphaFoldDB" id="A0A1H8TSB4"/>
<keyword evidence="4" id="KW-1003">Cell membrane</keyword>
<reference evidence="12 13" key="1">
    <citation type="submission" date="2016-10" db="EMBL/GenBank/DDBJ databases">
        <authorList>
            <person name="de Groot N.N."/>
        </authorList>
    </citation>
    <scope>NUCLEOTIDE SEQUENCE [LARGE SCALE GENOMIC DNA]</scope>
    <source>
        <strain evidence="12 13">CGMCC 1.10434</strain>
    </source>
</reference>
<keyword evidence="3 9" id="KW-0813">Transport</keyword>
<evidence type="ECO:0000256" key="10">
    <source>
        <dbReference type="SAM" id="Phobius"/>
    </source>
</evidence>
<dbReference type="EMBL" id="FODJ01000019">
    <property type="protein sequence ID" value="SEO93735.1"/>
    <property type="molecule type" value="Genomic_DNA"/>
</dbReference>
<evidence type="ECO:0000256" key="5">
    <source>
        <dbReference type="ARBA" id="ARBA00022519"/>
    </source>
</evidence>
<comment type="subcellular location">
    <subcellularLocation>
        <location evidence="1">Cell inner membrane</location>
        <topology evidence="1">Multi-pass membrane protein</topology>
    </subcellularLocation>
    <subcellularLocation>
        <location evidence="9">Cell membrane</location>
        <topology evidence="9">Multi-pass membrane protein</topology>
    </subcellularLocation>
</comment>
<feature type="transmembrane region" description="Helical" evidence="10">
    <location>
        <begin position="373"/>
        <end position="394"/>
    </location>
</feature>
<name>A0A1H8TSB4_9BACI</name>
<dbReference type="OrthoDB" id="9805682at2"/>
<proteinExistence type="inferred from homology"/>
<keyword evidence="6 9" id="KW-0812">Transmembrane</keyword>
<evidence type="ECO:0000256" key="3">
    <source>
        <dbReference type="ARBA" id="ARBA00022448"/>
    </source>
</evidence>
<evidence type="ECO:0000313" key="13">
    <source>
        <dbReference type="Proteomes" id="UP000199300"/>
    </source>
</evidence>
<gene>
    <name evidence="12" type="ORF">SAMN04488134_11912</name>
</gene>
<evidence type="ECO:0000256" key="2">
    <source>
        <dbReference type="ARBA" id="ARBA00005745"/>
    </source>
</evidence>
<dbReference type="RefSeq" id="WP_091500346.1">
    <property type="nucleotide sequence ID" value="NZ_FODJ01000019.1"/>
</dbReference>
<keyword evidence="5" id="KW-0997">Cell inner membrane</keyword>
<dbReference type="PANTHER" id="PTHR30012">
    <property type="entry name" value="GENERAL SECRETION PATHWAY PROTEIN"/>
    <property type="match status" value="1"/>
</dbReference>
<dbReference type="InterPro" id="IPR003004">
    <property type="entry name" value="GspF/PilC"/>
</dbReference>
<dbReference type="GO" id="GO:0005886">
    <property type="term" value="C:plasma membrane"/>
    <property type="evidence" value="ECO:0007669"/>
    <property type="project" value="UniProtKB-SubCell"/>
</dbReference>
<evidence type="ECO:0000256" key="7">
    <source>
        <dbReference type="ARBA" id="ARBA00022989"/>
    </source>
</evidence>
<keyword evidence="7 10" id="KW-1133">Transmembrane helix</keyword>
<feature type="transmembrane region" description="Helical" evidence="10">
    <location>
        <begin position="163"/>
        <end position="189"/>
    </location>
</feature>
<evidence type="ECO:0000256" key="4">
    <source>
        <dbReference type="ARBA" id="ARBA00022475"/>
    </source>
</evidence>
<keyword evidence="8 10" id="KW-0472">Membrane</keyword>
<evidence type="ECO:0000313" key="12">
    <source>
        <dbReference type="EMBL" id="SEO93735.1"/>
    </source>
</evidence>
<organism evidence="12 13">
    <name type="scientific">Amphibacillus marinus</name>
    <dbReference type="NCBI Taxonomy" id="872970"/>
    <lineage>
        <taxon>Bacteria</taxon>
        <taxon>Bacillati</taxon>
        <taxon>Bacillota</taxon>
        <taxon>Bacilli</taxon>
        <taxon>Bacillales</taxon>
        <taxon>Bacillaceae</taxon>
        <taxon>Amphibacillus</taxon>
    </lineage>
</organism>
<protein>
    <submittedName>
        <fullName evidence="12">Type IV pilus assembly protein PilC</fullName>
    </submittedName>
</protein>
<dbReference type="GO" id="GO:0015628">
    <property type="term" value="P:protein secretion by the type II secretion system"/>
    <property type="evidence" value="ECO:0007669"/>
    <property type="project" value="TreeGrafter"/>
</dbReference>
<evidence type="ECO:0000256" key="9">
    <source>
        <dbReference type="RuleBase" id="RU003923"/>
    </source>
</evidence>
<accession>A0A1H8TSB4</accession>
<evidence type="ECO:0000256" key="8">
    <source>
        <dbReference type="ARBA" id="ARBA00023136"/>
    </source>
</evidence>
<dbReference type="PRINTS" id="PR00812">
    <property type="entry name" value="BCTERIALGSPF"/>
</dbReference>
<keyword evidence="13" id="KW-1185">Reference proteome</keyword>
<dbReference type="STRING" id="872970.SAMN04488134_11912"/>
<dbReference type="PROSITE" id="PS00874">
    <property type="entry name" value="T2SP_F"/>
    <property type="match status" value="1"/>
</dbReference>
<dbReference type="InterPro" id="IPR042094">
    <property type="entry name" value="T2SS_GspF_sf"/>
</dbReference>
<dbReference type="Proteomes" id="UP000199300">
    <property type="component" value="Unassembled WGS sequence"/>
</dbReference>